<evidence type="ECO:0000256" key="1">
    <source>
        <dbReference type="SAM" id="MobiDB-lite"/>
    </source>
</evidence>
<dbReference type="AlphaFoldDB" id="A0A3N4HNV1"/>
<proteinExistence type="predicted"/>
<keyword evidence="4" id="KW-1185">Reference proteome</keyword>
<reference evidence="3 4" key="1">
    <citation type="journal article" date="2018" name="Nat. Ecol. Evol.">
        <title>Pezizomycetes genomes reveal the molecular basis of ectomycorrhizal truffle lifestyle.</title>
        <authorList>
            <person name="Murat C."/>
            <person name="Payen T."/>
            <person name="Noel B."/>
            <person name="Kuo A."/>
            <person name="Morin E."/>
            <person name="Chen J."/>
            <person name="Kohler A."/>
            <person name="Krizsan K."/>
            <person name="Balestrini R."/>
            <person name="Da Silva C."/>
            <person name="Montanini B."/>
            <person name="Hainaut M."/>
            <person name="Levati E."/>
            <person name="Barry K.W."/>
            <person name="Belfiori B."/>
            <person name="Cichocki N."/>
            <person name="Clum A."/>
            <person name="Dockter R.B."/>
            <person name="Fauchery L."/>
            <person name="Guy J."/>
            <person name="Iotti M."/>
            <person name="Le Tacon F."/>
            <person name="Lindquist E.A."/>
            <person name="Lipzen A."/>
            <person name="Malagnac F."/>
            <person name="Mello A."/>
            <person name="Molinier V."/>
            <person name="Miyauchi S."/>
            <person name="Poulain J."/>
            <person name="Riccioni C."/>
            <person name="Rubini A."/>
            <person name="Sitrit Y."/>
            <person name="Splivallo R."/>
            <person name="Traeger S."/>
            <person name="Wang M."/>
            <person name="Zifcakova L."/>
            <person name="Wipf D."/>
            <person name="Zambonelli A."/>
            <person name="Paolocci F."/>
            <person name="Nowrousian M."/>
            <person name="Ottonello S."/>
            <person name="Baldrian P."/>
            <person name="Spatafora J.W."/>
            <person name="Henrissat B."/>
            <person name="Nagy L.G."/>
            <person name="Aury J.M."/>
            <person name="Wincker P."/>
            <person name="Grigoriev I.V."/>
            <person name="Bonfante P."/>
            <person name="Martin F.M."/>
        </authorList>
    </citation>
    <scope>NUCLEOTIDE SEQUENCE [LARGE SCALE GENOMIC DNA]</scope>
    <source>
        <strain evidence="3 4">RN42</strain>
    </source>
</reference>
<feature type="compositionally biased region" description="Basic and acidic residues" evidence="1">
    <location>
        <begin position="98"/>
        <end position="110"/>
    </location>
</feature>
<feature type="transmembrane region" description="Helical" evidence="2">
    <location>
        <begin position="27"/>
        <end position="49"/>
    </location>
</feature>
<protein>
    <submittedName>
        <fullName evidence="3">Uncharacterized protein</fullName>
    </submittedName>
</protein>
<accession>A0A3N4HNV1</accession>
<sequence length="128" mass="13875">MSVSSFTTPLTKRDGQSNGKAAIIKDLIIGAIVGPILFLLLVASLYFFIRYRRKHSDRHAVERARMDMESGRNSGCGIGIPRVVQEKRVVRVQEGMVEDGREGGNKEGSGKDPCGIGRLIHGRGGAPV</sequence>
<evidence type="ECO:0000256" key="2">
    <source>
        <dbReference type="SAM" id="Phobius"/>
    </source>
</evidence>
<dbReference type="Proteomes" id="UP000275078">
    <property type="component" value="Unassembled WGS sequence"/>
</dbReference>
<organism evidence="3 4">
    <name type="scientific">Ascobolus immersus RN42</name>
    <dbReference type="NCBI Taxonomy" id="1160509"/>
    <lineage>
        <taxon>Eukaryota</taxon>
        <taxon>Fungi</taxon>
        <taxon>Dikarya</taxon>
        <taxon>Ascomycota</taxon>
        <taxon>Pezizomycotina</taxon>
        <taxon>Pezizomycetes</taxon>
        <taxon>Pezizales</taxon>
        <taxon>Ascobolaceae</taxon>
        <taxon>Ascobolus</taxon>
    </lineage>
</organism>
<keyword evidence="2" id="KW-0472">Membrane</keyword>
<evidence type="ECO:0000313" key="3">
    <source>
        <dbReference type="EMBL" id="RPA75522.1"/>
    </source>
</evidence>
<gene>
    <name evidence="3" type="ORF">BJ508DRAFT_311918</name>
</gene>
<dbReference type="EMBL" id="ML119762">
    <property type="protein sequence ID" value="RPA75522.1"/>
    <property type="molecule type" value="Genomic_DNA"/>
</dbReference>
<name>A0A3N4HNV1_ASCIM</name>
<keyword evidence="2" id="KW-1133">Transmembrane helix</keyword>
<keyword evidence="2" id="KW-0812">Transmembrane</keyword>
<evidence type="ECO:0000313" key="4">
    <source>
        <dbReference type="Proteomes" id="UP000275078"/>
    </source>
</evidence>
<feature type="region of interest" description="Disordered" evidence="1">
    <location>
        <begin position="95"/>
        <end position="128"/>
    </location>
</feature>